<proteinExistence type="inferred from homology"/>
<dbReference type="Pfam" id="PF05347">
    <property type="entry name" value="Complex1_LYR"/>
    <property type="match status" value="1"/>
</dbReference>
<feature type="region of interest" description="Disordered" evidence="2">
    <location>
        <begin position="137"/>
        <end position="163"/>
    </location>
</feature>
<comment type="similarity">
    <text evidence="1">Belongs to the complex I LYR family.</text>
</comment>
<dbReference type="PANTHER" id="PTHR14273">
    <property type="entry name" value="LYR MOTIF-CONTAINING PROTEIN 1"/>
    <property type="match status" value="1"/>
</dbReference>
<dbReference type="Proteomes" id="UP000324632">
    <property type="component" value="Chromosome 22"/>
</dbReference>
<dbReference type="InterPro" id="IPR040330">
    <property type="entry name" value="LYRM1"/>
</dbReference>
<dbReference type="EMBL" id="SOYY01000022">
    <property type="protein sequence ID" value="KAA0705078.1"/>
    <property type="molecule type" value="Genomic_DNA"/>
</dbReference>
<keyword evidence="5" id="KW-1185">Reference proteome</keyword>
<evidence type="ECO:0000313" key="5">
    <source>
        <dbReference type="Proteomes" id="UP000324632"/>
    </source>
</evidence>
<evidence type="ECO:0000256" key="2">
    <source>
        <dbReference type="SAM" id="MobiDB-lite"/>
    </source>
</evidence>
<protein>
    <submittedName>
        <fullName evidence="4">LYR motif containing protein 1</fullName>
    </submittedName>
</protein>
<comment type="caution">
    <text evidence="4">The sequence shown here is derived from an EMBL/GenBank/DDBJ whole genome shotgun (WGS) entry which is preliminary data.</text>
</comment>
<dbReference type="AlphaFoldDB" id="A0A5A9N782"/>
<dbReference type="InterPro" id="IPR008011">
    <property type="entry name" value="Complex1_LYR_dom"/>
</dbReference>
<dbReference type="GO" id="GO:0005739">
    <property type="term" value="C:mitochondrion"/>
    <property type="evidence" value="ECO:0007669"/>
    <property type="project" value="TreeGrafter"/>
</dbReference>
<name>A0A5A9N782_9TELE</name>
<accession>A0A5A9N782</accession>
<dbReference type="PANTHER" id="PTHR14273:SF0">
    <property type="entry name" value="LYR MOTIF-CONTAINING PROTEIN 1"/>
    <property type="match status" value="1"/>
</dbReference>
<evidence type="ECO:0000313" key="4">
    <source>
        <dbReference type="EMBL" id="KAA0705078.1"/>
    </source>
</evidence>
<reference evidence="4 5" key="1">
    <citation type="journal article" date="2019" name="Mol. Ecol. Resour.">
        <title>Chromosome-level genome assembly of Triplophysa tibetana, a fish adapted to the harsh high-altitude environment of the Tibetan Plateau.</title>
        <authorList>
            <person name="Yang X."/>
            <person name="Liu H."/>
            <person name="Ma Z."/>
            <person name="Zou Y."/>
            <person name="Zou M."/>
            <person name="Mao Y."/>
            <person name="Li X."/>
            <person name="Wang H."/>
            <person name="Chen T."/>
            <person name="Wang W."/>
            <person name="Yang R."/>
        </authorList>
    </citation>
    <scope>NUCLEOTIDE SEQUENCE [LARGE SCALE GENOMIC DNA]</scope>
    <source>
        <strain evidence="4">TTIB1903HZAU</strain>
        <tissue evidence="4">Muscle</tissue>
    </source>
</reference>
<sequence>MLKLMLIPTSSRTGSVRFLRYKERKGAPLRVLLMLFGSSDDHGQGMSRSEVLSLYSRVLRIARSWQAQSALPQDTDTERKYIVQEARTLFRQNQQITDPESVKRHIEECDARIEIGLHYRNPYPRPSYLPPMGLATQKGRKLRAQERLRKQAKPVYLQSHDET</sequence>
<gene>
    <name evidence="4" type="ORF">E1301_Tti017863</name>
</gene>
<feature type="domain" description="Complex 1 LYR protein" evidence="3">
    <location>
        <begin position="50"/>
        <end position="112"/>
    </location>
</feature>
<organism evidence="4 5">
    <name type="scientific">Triplophysa tibetana</name>
    <dbReference type="NCBI Taxonomy" id="1572043"/>
    <lineage>
        <taxon>Eukaryota</taxon>
        <taxon>Metazoa</taxon>
        <taxon>Chordata</taxon>
        <taxon>Craniata</taxon>
        <taxon>Vertebrata</taxon>
        <taxon>Euteleostomi</taxon>
        <taxon>Actinopterygii</taxon>
        <taxon>Neopterygii</taxon>
        <taxon>Teleostei</taxon>
        <taxon>Ostariophysi</taxon>
        <taxon>Cypriniformes</taxon>
        <taxon>Nemacheilidae</taxon>
        <taxon>Triplophysa</taxon>
    </lineage>
</organism>
<evidence type="ECO:0000256" key="1">
    <source>
        <dbReference type="ARBA" id="ARBA00009508"/>
    </source>
</evidence>
<evidence type="ECO:0000259" key="3">
    <source>
        <dbReference type="Pfam" id="PF05347"/>
    </source>
</evidence>
<dbReference type="InterPro" id="IPR045294">
    <property type="entry name" value="Complex1_LYR_LYRM1"/>
</dbReference>
<dbReference type="CDD" id="cd20261">
    <property type="entry name" value="Complex1_LYR_LYRM1"/>
    <property type="match status" value="1"/>
</dbReference>